<protein>
    <submittedName>
        <fullName evidence="1">Uncharacterized protein</fullName>
    </submittedName>
</protein>
<keyword evidence="2" id="KW-1185">Reference proteome</keyword>
<dbReference type="Proteomes" id="UP001165960">
    <property type="component" value="Unassembled WGS sequence"/>
</dbReference>
<gene>
    <name evidence="1" type="ORF">DSO57_1023249</name>
</gene>
<evidence type="ECO:0000313" key="2">
    <source>
        <dbReference type="Proteomes" id="UP001165960"/>
    </source>
</evidence>
<comment type="caution">
    <text evidence="1">The sequence shown here is derived from an EMBL/GenBank/DDBJ whole genome shotgun (WGS) entry which is preliminary data.</text>
</comment>
<evidence type="ECO:0000313" key="1">
    <source>
        <dbReference type="EMBL" id="KAJ9057380.1"/>
    </source>
</evidence>
<proteinExistence type="predicted"/>
<sequence>MTHHQYQCDSPGCPTQLATIGFTQVKKLAIEHDCLGSDMILYYLMCWYLCQAIPFNKYLTSTELVTHALLYLNEDQREEVGEKTRLQRTEDYHAWQALSATQQWASVGFLVTSPQSVSWVIARDQLGGVVILQQW</sequence>
<accession>A0ACC2S4X4</accession>
<name>A0ACC2S4X4_9FUNG</name>
<dbReference type="EMBL" id="QTSX02005800">
    <property type="protein sequence ID" value="KAJ9057380.1"/>
    <property type="molecule type" value="Genomic_DNA"/>
</dbReference>
<reference evidence="1" key="1">
    <citation type="submission" date="2022-04" db="EMBL/GenBank/DDBJ databases">
        <title>Genome of the entomopathogenic fungus Entomophthora muscae.</title>
        <authorList>
            <person name="Elya C."/>
            <person name="Lovett B.R."/>
            <person name="Lee E."/>
            <person name="Macias A.M."/>
            <person name="Hajek A.E."/>
            <person name="De Bivort B.L."/>
            <person name="Kasson M.T."/>
            <person name="De Fine Licht H.H."/>
            <person name="Stajich J.E."/>
        </authorList>
    </citation>
    <scope>NUCLEOTIDE SEQUENCE</scope>
    <source>
        <strain evidence="1">Berkeley</strain>
    </source>
</reference>
<organism evidence="1 2">
    <name type="scientific">Entomophthora muscae</name>
    <dbReference type="NCBI Taxonomy" id="34485"/>
    <lineage>
        <taxon>Eukaryota</taxon>
        <taxon>Fungi</taxon>
        <taxon>Fungi incertae sedis</taxon>
        <taxon>Zoopagomycota</taxon>
        <taxon>Entomophthoromycotina</taxon>
        <taxon>Entomophthoromycetes</taxon>
        <taxon>Entomophthorales</taxon>
        <taxon>Entomophthoraceae</taxon>
        <taxon>Entomophthora</taxon>
    </lineage>
</organism>